<gene>
    <name evidence="6" type="ORF">ZIOFF_040580</name>
    <name evidence="5" type="ORF">ZIOFF_044692</name>
</gene>
<dbReference type="Pfam" id="PF00574">
    <property type="entry name" value="CLP_protease"/>
    <property type="match status" value="1"/>
</dbReference>
<organism evidence="6 7">
    <name type="scientific">Zingiber officinale</name>
    <name type="common">Ginger</name>
    <name type="synonym">Amomum zingiber</name>
    <dbReference type="NCBI Taxonomy" id="94328"/>
    <lineage>
        <taxon>Eukaryota</taxon>
        <taxon>Viridiplantae</taxon>
        <taxon>Streptophyta</taxon>
        <taxon>Embryophyta</taxon>
        <taxon>Tracheophyta</taxon>
        <taxon>Spermatophyta</taxon>
        <taxon>Magnoliopsida</taxon>
        <taxon>Liliopsida</taxon>
        <taxon>Zingiberales</taxon>
        <taxon>Zingiberaceae</taxon>
        <taxon>Zingiber</taxon>
    </lineage>
</organism>
<evidence type="ECO:0000313" key="6">
    <source>
        <dbReference type="EMBL" id="KAG6500730.1"/>
    </source>
</evidence>
<dbReference type="GO" id="GO:0004252">
    <property type="term" value="F:serine-type endopeptidase activity"/>
    <property type="evidence" value="ECO:0007669"/>
    <property type="project" value="InterPro"/>
</dbReference>
<evidence type="ECO:0000256" key="2">
    <source>
        <dbReference type="ARBA" id="ARBA00062827"/>
    </source>
</evidence>
<dbReference type="EMBL" id="JACMSC010000012">
    <property type="protein sequence ID" value="KAG6496820.1"/>
    <property type="molecule type" value="Genomic_DNA"/>
</dbReference>
<dbReference type="GO" id="GO:0009368">
    <property type="term" value="C:endopeptidase Clp complex"/>
    <property type="evidence" value="ECO:0007669"/>
    <property type="project" value="TreeGrafter"/>
</dbReference>
<dbReference type="InterPro" id="IPR029045">
    <property type="entry name" value="ClpP/crotonase-like_dom_sf"/>
</dbReference>
<proteinExistence type="inferred from homology"/>
<dbReference type="PANTHER" id="PTHR10381">
    <property type="entry name" value="ATP-DEPENDENT CLP PROTEASE PROTEOLYTIC SUBUNIT"/>
    <property type="match status" value="1"/>
</dbReference>
<dbReference type="AlphaFoldDB" id="A0A8J5G5E7"/>
<comment type="caution">
    <text evidence="6">The sequence shown here is derived from an EMBL/GenBank/DDBJ whole genome shotgun (WGS) entry which is preliminary data.</text>
</comment>
<evidence type="ECO:0000313" key="7">
    <source>
        <dbReference type="Proteomes" id="UP000734854"/>
    </source>
</evidence>
<dbReference type="Proteomes" id="UP000734854">
    <property type="component" value="Unassembled WGS sequence"/>
</dbReference>
<name>A0A8J5G5E7_ZINOF</name>
<dbReference type="GO" id="GO:0009536">
    <property type="term" value="C:plastid"/>
    <property type="evidence" value="ECO:0007669"/>
    <property type="project" value="UniProtKB-ARBA"/>
</dbReference>
<dbReference type="SUPFAM" id="SSF52096">
    <property type="entry name" value="ClpP/crotonase"/>
    <property type="match status" value="1"/>
</dbReference>
<dbReference type="GO" id="GO:0004176">
    <property type="term" value="F:ATP-dependent peptidase activity"/>
    <property type="evidence" value="ECO:0007669"/>
    <property type="project" value="InterPro"/>
</dbReference>
<evidence type="ECO:0000313" key="5">
    <source>
        <dbReference type="EMBL" id="KAG6496820.1"/>
    </source>
</evidence>
<comment type="similarity">
    <text evidence="1 3">Belongs to the peptidase S14 family.</text>
</comment>
<dbReference type="PANTHER" id="PTHR10381:SF47">
    <property type="entry name" value="ATP-DEPENDENT CLP PROTEASE PROTEOLYTIC SUBUNIT-RELATED PROTEIN 4, CHLOROPLASTIC"/>
    <property type="match status" value="1"/>
</dbReference>
<dbReference type="GO" id="GO:0006515">
    <property type="term" value="P:protein quality control for misfolded or incompletely synthesized proteins"/>
    <property type="evidence" value="ECO:0007669"/>
    <property type="project" value="TreeGrafter"/>
</dbReference>
<keyword evidence="7" id="KW-1185">Reference proteome</keyword>
<feature type="region of interest" description="Disordered" evidence="4">
    <location>
        <begin position="21"/>
        <end position="48"/>
    </location>
</feature>
<protein>
    <recommendedName>
        <fullName evidence="3">ATP-dependent Clp protease proteolytic subunit</fullName>
    </recommendedName>
</protein>
<evidence type="ECO:0000256" key="1">
    <source>
        <dbReference type="ARBA" id="ARBA00007039"/>
    </source>
</evidence>
<evidence type="ECO:0000256" key="3">
    <source>
        <dbReference type="RuleBase" id="RU003567"/>
    </source>
</evidence>
<dbReference type="InterPro" id="IPR023562">
    <property type="entry name" value="ClpP/TepA"/>
</dbReference>
<dbReference type="CDD" id="cd07017">
    <property type="entry name" value="S14_ClpP_2"/>
    <property type="match status" value="1"/>
</dbReference>
<dbReference type="PRINTS" id="PR00127">
    <property type="entry name" value="CLPPROTEASEP"/>
</dbReference>
<accession>A0A8J5G5E7</accession>
<dbReference type="Gene3D" id="3.90.226.10">
    <property type="entry name" value="2-enoyl-CoA Hydratase, Chain A, domain 1"/>
    <property type="match status" value="1"/>
</dbReference>
<sequence>MEVAFSSLRSIPADANRVMSVSPRSSWSSGRTAPRGSASFSSAPSRPSSLSCGVVATPFLGIGSVHSDFNGIRVPSLKLPTLSYGRRPKSGVVTMVIPFLRGTAWEQPPPDLASYLYKNRIVYLGMCLVPAVTELMMAEFLYLQYEDAKKPIYLYINSTGTTKGGEKLGYETEAFAIYDVMSYFSVVSTRYIKTPIFTLCIGNAWGEAALLLAAGAKGNRAALPSSTIMIRQPIARFQGQASDVDIARKEISNVKAELVALYSRHIGKPRDQIEEDIRRPKYFSPSEAVEYGIIDKVLYNEKGPEDRSVISDLKRGQLAETV</sequence>
<dbReference type="EMBL" id="JACMSC010000011">
    <property type="protein sequence ID" value="KAG6500730.1"/>
    <property type="molecule type" value="Genomic_DNA"/>
</dbReference>
<comment type="subunit">
    <text evidence="2">Component of the chloroplastic Clp protease core complex which consist of at least 16 proteins: CLPP4 (3 copies), CLPP5 (3 copies), CLPR4 (2 copies), ClpP1 (1 copy), CLPP6 (1 copy), CLPR2 (1 copy), CLPT1 (1 copy), CLPT2 (1 copy) and 3 copies of CLPP3 and/or CLPR1 and/or CLPR3. The core complex is organized in two heptameric rings, one containing CLPP3,4,5,6 in a 1:2:3:1 ratio and the other CLPP1 and CLPR1,2,3,4 in a 3:1:1:1:1 ratio.</text>
</comment>
<dbReference type="GO" id="GO:0051117">
    <property type="term" value="F:ATPase binding"/>
    <property type="evidence" value="ECO:0007669"/>
    <property type="project" value="TreeGrafter"/>
</dbReference>
<evidence type="ECO:0000256" key="4">
    <source>
        <dbReference type="SAM" id="MobiDB-lite"/>
    </source>
</evidence>
<reference evidence="6 7" key="1">
    <citation type="submission" date="2020-08" db="EMBL/GenBank/DDBJ databases">
        <title>Plant Genome Project.</title>
        <authorList>
            <person name="Zhang R.-G."/>
        </authorList>
    </citation>
    <scope>NUCLEOTIDE SEQUENCE [LARGE SCALE GENOMIC DNA]</scope>
    <source>
        <tissue evidence="6">Rhizome</tissue>
    </source>
</reference>
<dbReference type="InterPro" id="IPR001907">
    <property type="entry name" value="ClpP"/>
</dbReference>
<dbReference type="FunFam" id="3.90.226.10:FF:000020">
    <property type="entry name" value="ATP-dependent Clp protease proteolytic subunit"/>
    <property type="match status" value="1"/>
</dbReference>